<dbReference type="AlphaFoldDB" id="A0A328DTG1"/>
<gene>
    <name evidence="2" type="ORF">DM860_013298</name>
</gene>
<feature type="region of interest" description="Disordered" evidence="1">
    <location>
        <begin position="311"/>
        <end position="474"/>
    </location>
</feature>
<evidence type="ECO:0000313" key="3">
    <source>
        <dbReference type="Proteomes" id="UP000249390"/>
    </source>
</evidence>
<sequence>MHEPGETMAARSDFAQKLLHDLRLRKERMASSQGSGYSSQSSSREGYANAGQGSRQIKSLESVGSRIKNSQSPFHIQKSSGEVGVQNTGKTDLSMAIAISIGNSEKFTKLDFMGKIMDGNSFPSKCQFVTLSNVSKGIQKINQILKTSCSNGSSVNNSDTCSIKVVEKELLKGAMDLESSLRMLVNLQEASSNHINSSQRRNRHVTSLVEDEYRVDDVKTADQKQLDLPRFSFDKPSKKSYTKKETRDGGKNELLALTYHKRSISCIPEFKDDSANLEPKSQSTSLTHGAGKGRISNVIAKLMGLDEFPQNANLKASGQSTSKKGSGNFLKNEREPTDNNNFLKQHTTEKDDPHPILPQKLKIEAAENLSPEKNKHMKKNDIHRKENNVGEKGAKSVKQNLDLGKPEGKQVKAKVSQSSKNNKPREPSPDRVKTAATKPTFAKHRAQEKPIKEPSRKKKENHIQVQRKDPSKNIFKRQLPISQVKKRLKCNMNRSSGLEGRLVDEHSTESKSRNVSEPETSKAGEEIWLCEAKDSCNDAGDPKYLASDIPNENQQDTAEERNHNDADQSHTINSQNLVQNHQEGPQELFQDHEITIAATENSENTLTGSETSKLIPKRQNEPLTEPEKNLKESLTKSHLFHSTAEALFNLNLPPSVLHHASDHQINEGAADRLLTVDIAYEVMRRKERRQEISVHPCARITSIISDIKVGSLDDLIKQLRKDFDELASYGHNGSEEWESTQHFDDMLTKDMQNRNSDINSMWDLGWDRTMFAFLEKDEIAKDVERRLLKGLIHEISIVAEEQQKRIFGDWRTGRARLAIGKVEKIAANSTPWSCSNGENKKKIGYAYPPPLADWGMRHEEFNEDDVSRMGTHEEFNEDDLSK</sequence>
<feature type="region of interest" description="Disordered" evidence="1">
    <location>
        <begin position="493"/>
        <end position="522"/>
    </location>
</feature>
<evidence type="ECO:0000313" key="2">
    <source>
        <dbReference type="EMBL" id="RAL47333.1"/>
    </source>
</evidence>
<feature type="compositionally biased region" description="Basic and acidic residues" evidence="1">
    <location>
        <begin position="361"/>
        <end position="394"/>
    </location>
</feature>
<feature type="compositionally biased region" description="Polar residues" evidence="1">
    <location>
        <begin position="311"/>
        <end position="325"/>
    </location>
</feature>
<feature type="compositionally biased region" description="Basic and acidic residues" evidence="1">
    <location>
        <begin position="501"/>
        <end position="522"/>
    </location>
</feature>
<proteinExistence type="predicted"/>
<dbReference type="PANTHER" id="PTHR34282:SF1">
    <property type="entry name" value="DUF3741 DOMAIN-CONTAINING PROTEIN"/>
    <property type="match status" value="1"/>
</dbReference>
<evidence type="ECO:0008006" key="4">
    <source>
        <dbReference type="Google" id="ProtNLM"/>
    </source>
</evidence>
<reference evidence="2 3" key="1">
    <citation type="submission" date="2018-06" db="EMBL/GenBank/DDBJ databases">
        <title>The Genome of Cuscuta australis (Dodder) Provides Insight into the Evolution of Plant Parasitism.</title>
        <authorList>
            <person name="Liu H."/>
        </authorList>
    </citation>
    <scope>NUCLEOTIDE SEQUENCE [LARGE SCALE GENOMIC DNA]</scope>
    <source>
        <strain evidence="3">cv. Yunnan</strain>
        <tissue evidence="2">Vines</tissue>
    </source>
</reference>
<dbReference type="Proteomes" id="UP000249390">
    <property type="component" value="Unassembled WGS sequence"/>
</dbReference>
<accession>A0A328DTG1</accession>
<dbReference type="EMBL" id="NQVE01000115">
    <property type="protein sequence ID" value="RAL47333.1"/>
    <property type="molecule type" value="Genomic_DNA"/>
</dbReference>
<dbReference type="PANTHER" id="PTHR34282">
    <property type="entry name" value="OS01G0228800 PROTEIN-RELATED"/>
    <property type="match status" value="1"/>
</dbReference>
<organism evidence="2 3">
    <name type="scientific">Cuscuta australis</name>
    <dbReference type="NCBI Taxonomy" id="267555"/>
    <lineage>
        <taxon>Eukaryota</taxon>
        <taxon>Viridiplantae</taxon>
        <taxon>Streptophyta</taxon>
        <taxon>Embryophyta</taxon>
        <taxon>Tracheophyta</taxon>
        <taxon>Spermatophyta</taxon>
        <taxon>Magnoliopsida</taxon>
        <taxon>eudicotyledons</taxon>
        <taxon>Gunneridae</taxon>
        <taxon>Pentapetalae</taxon>
        <taxon>asterids</taxon>
        <taxon>lamiids</taxon>
        <taxon>Solanales</taxon>
        <taxon>Convolvulaceae</taxon>
        <taxon>Cuscuteae</taxon>
        <taxon>Cuscuta</taxon>
        <taxon>Cuscuta subgen. Grammica</taxon>
        <taxon>Cuscuta sect. Cleistogrammica</taxon>
    </lineage>
</organism>
<feature type="compositionally biased region" description="Low complexity" evidence="1">
    <location>
        <begin position="31"/>
        <end position="43"/>
    </location>
</feature>
<comment type="caution">
    <text evidence="2">The sequence shown here is derived from an EMBL/GenBank/DDBJ whole genome shotgun (WGS) entry which is preliminary data.</text>
</comment>
<feature type="compositionally biased region" description="Polar residues" evidence="1">
    <location>
        <begin position="599"/>
        <end position="612"/>
    </location>
</feature>
<evidence type="ECO:0000256" key="1">
    <source>
        <dbReference type="SAM" id="MobiDB-lite"/>
    </source>
</evidence>
<keyword evidence="3" id="KW-1185">Reference proteome</keyword>
<feature type="compositionally biased region" description="Basic and acidic residues" evidence="1">
    <location>
        <begin position="445"/>
        <end position="454"/>
    </location>
</feature>
<feature type="region of interest" description="Disordered" evidence="1">
    <location>
        <begin position="599"/>
        <end position="630"/>
    </location>
</feature>
<name>A0A328DTG1_9ASTE</name>
<feature type="compositionally biased region" description="Basic and acidic residues" evidence="1">
    <location>
        <begin position="423"/>
        <end position="433"/>
    </location>
</feature>
<feature type="region of interest" description="Disordered" evidence="1">
    <location>
        <begin position="25"/>
        <end position="55"/>
    </location>
</feature>
<protein>
    <recommendedName>
        <fullName evidence="4">DUF3741 domain-containing protein</fullName>
    </recommendedName>
</protein>